<keyword evidence="4 12" id="KW-0349">Heme</keyword>
<evidence type="ECO:0000256" key="14">
    <source>
        <dbReference type="SAM" id="SignalP"/>
    </source>
</evidence>
<feature type="chain" id="PRO_5044874952" description="Cytochrome P450 87A3" evidence="14">
    <location>
        <begin position="18"/>
        <end position="476"/>
    </location>
</feature>
<organism evidence="15 16">
    <name type="scientific">Cinchona calisaya</name>
    <dbReference type="NCBI Taxonomy" id="153742"/>
    <lineage>
        <taxon>Eukaryota</taxon>
        <taxon>Viridiplantae</taxon>
        <taxon>Streptophyta</taxon>
        <taxon>Embryophyta</taxon>
        <taxon>Tracheophyta</taxon>
        <taxon>Spermatophyta</taxon>
        <taxon>Magnoliopsida</taxon>
        <taxon>eudicotyledons</taxon>
        <taxon>Gunneridae</taxon>
        <taxon>Pentapetalae</taxon>
        <taxon>asterids</taxon>
        <taxon>lamiids</taxon>
        <taxon>Gentianales</taxon>
        <taxon>Rubiaceae</taxon>
        <taxon>Cinchonoideae</taxon>
        <taxon>Cinchoneae</taxon>
        <taxon>Cinchona</taxon>
    </lineage>
</organism>
<evidence type="ECO:0000256" key="8">
    <source>
        <dbReference type="ARBA" id="ARBA00023002"/>
    </source>
</evidence>
<dbReference type="EMBL" id="JBJUIK010000015">
    <property type="protein sequence ID" value="KAL3502432.1"/>
    <property type="molecule type" value="Genomic_DNA"/>
</dbReference>
<dbReference type="SUPFAM" id="SSF48264">
    <property type="entry name" value="Cytochrome P450"/>
    <property type="match status" value="1"/>
</dbReference>
<feature type="binding site" description="axial binding residue" evidence="12">
    <location>
        <position position="425"/>
    </location>
    <ligand>
        <name>heme</name>
        <dbReference type="ChEBI" id="CHEBI:30413"/>
    </ligand>
    <ligandPart>
        <name>Fe</name>
        <dbReference type="ChEBI" id="CHEBI:18248"/>
    </ligandPart>
</feature>
<dbReference type="GO" id="GO:0046872">
    <property type="term" value="F:metal ion binding"/>
    <property type="evidence" value="ECO:0007669"/>
    <property type="project" value="UniProtKB-KW"/>
</dbReference>
<evidence type="ECO:0000256" key="10">
    <source>
        <dbReference type="ARBA" id="ARBA00023033"/>
    </source>
</evidence>
<evidence type="ECO:0000256" key="2">
    <source>
        <dbReference type="ARBA" id="ARBA00004167"/>
    </source>
</evidence>
<dbReference type="InterPro" id="IPR017972">
    <property type="entry name" value="Cyt_P450_CS"/>
</dbReference>
<keyword evidence="6 12" id="KW-0479">Metal-binding</keyword>
<evidence type="ECO:0000256" key="5">
    <source>
        <dbReference type="ARBA" id="ARBA00022692"/>
    </source>
</evidence>
<dbReference type="InterPro" id="IPR036396">
    <property type="entry name" value="Cyt_P450_sf"/>
</dbReference>
<feature type="signal peptide" evidence="14">
    <location>
        <begin position="1"/>
        <end position="17"/>
    </location>
</feature>
<evidence type="ECO:0000256" key="13">
    <source>
        <dbReference type="RuleBase" id="RU000461"/>
    </source>
</evidence>
<evidence type="ECO:0000256" key="9">
    <source>
        <dbReference type="ARBA" id="ARBA00023004"/>
    </source>
</evidence>
<dbReference type="PROSITE" id="PS00086">
    <property type="entry name" value="CYTOCHROME_P450"/>
    <property type="match status" value="1"/>
</dbReference>
<evidence type="ECO:0000256" key="6">
    <source>
        <dbReference type="ARBA" id="ARBA00022723"/>
    </source>
</evidence>
<evidence type="ECO:0000256" key="11">
    <source>
        <dbReference type="ARBA" id="ARBA00023136"/>
    </source>
</evidence>
<evidence type="ECO:0000256" key="12">
    <source>
        <dbReference type="PIRSR" id="PIRSR602403-1"/>
    </source>
</evidence>
<dbReference type="PANTHER" id="PTHR24286:SF305">
    <property type="entry name" value="CYTOCHROME P450 708A2"/>
    <property type="match status" value="1"/>
</dbReference>
<evidence type="ECO:0000313" key="15">
    <source>
        <dbReference type="EMBL" id="KAL3502432.1"/>
    </source>
</evidence>
<dbReference type="PRINTS" id="PR00465">
    <property type="entry name" value="EP450IV"/>
</dbReference>
<dbReference type="Pfam" id="PF00067">
    <property type="entry name" value="p450"/>
    <property type="match status" value="1"/>
</dbReference>
<keyword evidence="14" id="KW-0732">Signal</keyword>
<evidence type="ECO:0000256" key="3">
    <source>
        <dbReference type="ARBA" id="ARBA00010617"/>
    </source>
</evidence>
<evidence type="ECO:0008006" key="17">
    <source>
        <dbReference type="Google" id="ProtNLM"/>
    </source>
</evidence>
<comment type="subcellular location">
    <subcellularLocation>
        <location evidence="2">Membrane</location>
        <topology evidence="2">Single-pass membrane protein</topology>
    </subcellularLocation>
</comment>
<comment type="caution">
    <text evidence="15">The sequence shown here is derived from an EMBL/GenBank/DDBJ whole genome shotgun (WGS) entry which is preliminary data.</text>
</comment>
<dbReference type="PANTHER" id="PTHR24286">
    <property type="entry name" value="CYTOCHROME P450 26"/>
    <property type="match status" value="1"/>
</dbReference>
<dbReference type="Proteomes" id="UP001630127">
    <property type="component" value="Unassembled WGS sequence"/>
</dbReference>
<sequence>MWSIGVLIAAVLVVITAQWLRKWMNPRCKNGVLPPGSMGLPLIGETLQLLIPSRSLDLHPFIKKRLSKYGPIFRTSLAGRPIVISADPKVNHFILSQEGKLVELWYLDTFSKLFNQEGDSRTSAVGNVHKYIRKTTLNHLGMEALKEKLLPELEKMACITLDHWSNQESVEVKRAFGAMVFDFTAKMLLGYESDNSLDNLSEKFNNIVEGLMSFPLNIPGTAFHECMKSKKKIMEFIKSKFNGKRAGPKTSKGDFLDQAIHDMTTETFLGEEFIVQLIFGLLFASFESNSSTLTFAMLKLSQHPSALEMLTAEHETILRNRKNVKLSPLAWDEYKSMTFTLQVINETLRLANVSPGLLRKALKDIQVNGYTIPAGWTILVAASAQQLNPNVFDGALEFNPWRWKDIDKNAVEQNFMPFGGGMRQCAGAEYSKALISTFLHVLVTKYRWSLVKTGDIRRNPLLTFGDGVHIKVSKKE</sequence>
<dbReference type="InterPro" id="IPR002403">
    <property type="entry name" value="Cyt_P450_E_grp-IV"/>
</dbReference>
<dbReference type="GO" id="GO:0016020">
    <property type="term" value="C:membrane"/>
    <property type="evidence" value="ECO:0007669"/>
    <property type="project" value="UniProtKB-SubCell"/>
</dbReference>
<dbReference type="FunFam" id="1.10.630.10:FF:000020">
    <property type="entry name" value="Cytochrome P450 family protein"/>
    <property type="match status" value="1"/>
</dbReference>
<comment type="cofactor">
    <cofactor evidence="1 12">
        <name>heme</name>
        <dbReference type="ChEBI" id="CHEBI:30413"/>
    </cofactor>
</comment>
<dbReference type="Gene3D" id="1.10.630.10">
    <property type="entry name" value="Cytochrome P450"/>
    <property type="match status" value="1"/>
</dbReference>
<keyword evidence="8 13" id="KW-0560">Oxidoreductase</keyword>
<keyword evidence="10 13" id="KW-0503">Monooxygenase</keyword>
<keyword evidence="11" id="KW-0472">Membrane</keyword>
<dbReference type="AlphaFoldDB" id="A0ABD2Y7M1"/>
<name>A0ABD2Y7M1_9GENT</name>
<keyword evidence="16" id="KW-1185">Reference proteome</keyword>
<protein>
    <recommendedName>
        <fullName evidence="17">Cytochrome P450 87A3</fullName>
    </recommendedName>
</protein>
<comment type="similarity">
    <text evidence="3 13">Belongs to the cytochrome P450 family.</text>
</comment>
<dbReference type="CDD" id="cd11043">
    <property type="entry name" value="CYP90-like"/>
    <property type="match status" value="1"/>
</dbReference>
<evidence type="ECO:0000256" key="7">
    <source>
        <dbReference type="ARBA" id="ARBA00022989"/>
    </source>
</evidence>
<evidence type="ECO:0000256" key="4">
    <source>
        <dbReference type="ARBA" id="ARBA00022617"/>
    </source>
</evidence>
<evidence type="ECO:0000313" key="16">
    <source>
        <dbReference type="Proteomes" id="UP001630127"/>
    </source>
</evidence>
<dbReference type="GO" id="GO:0004497">
    <property type="term" value="F:monooxygenase activity"/>
    <property type="evidence" value="ECO:0007669"/>
    <property type="project" value="UniProtKB-KW"/>
</dbReference>
<keyword evidence="7" id="KW-1133">Transmembrane helix</keyword>
<keyword evidence="9 12" id="KW-0408">Iron</keyword>
<gene>
    <name evidence="15" type="ORF">ACH5RR_036881</name>
</gene>
<evidence type="ECO:0000256" key="1">
    <source>
        <dbReference type="ARBA" id="ARBA00001971"/>
    </source>
</evidence>
<keyword evidence="5" id="KW-0812">Transmembrane</keyword>
<dbReference type="PRINTS" id="PR00385">
    <property type="entry name" value="P450"/>
</dbReference>
<accession>A0ABD2Y7M1</accession>
<proteinExistence type="inferred from homology"/>
<dbReference type="InterPro" id="IPR001128">
    <property type="entry name" value="Cyt_P450"/>
</dbReference>
<reference evidence="15 16" key="1">
    <citation type="submission" date="2024-11" db="EMBL/GenBank/DDBJ databases">
        <title>A near-complete genome assembly of Cinchona calisaya.</title>
        <authorList>
            <person name="Lian D.C."/>
            <person name="Zhao X.W."/>
            <person name="Wei L."/>
        </authorList>
    </citation>
    <scope>NUCLEOTIDE SEQUENCE [LARGE SCALE GENOMIC DNA]</scope>
    <source>
        <tissue evidence="15">Nenye</tissue>
    </source>
</reference>